<dbReference type="Gene3D" id="3.40.50.720">
    <property type="entry name" value="NAD(P)-binding Rossmann-like Domain"/>
    <property type="match status" value="1"/>
</dbReference>
<organism evidence="2 3">
    <name type="scientific">Nocardioides soli</name>
    <dbReference type="NCBI Taxonomy" id="1036020"/>
    <lineage>
        <taxon>Bacteria</taxon>
        <taxon>Bacillati</taxon>
        <taxon>Actinomycetota</taxon>
        <taxon>Actinomycetes</taxon>
        <taxon>Propionibacteriales</taxon>
        <taxon>Nocardioidaceae</taxon>
        <taxon>Nocardioides</taxon>
    </lineage>
</organism>
<comment type="similarity">
    <text evidence="1">Belongs to the short-chain dehydrogenases/reductases (SDR) family.</text>
</comment>
<evidence type="ECO:0000313" key="3">
    <source>
        <dbReference type="Proteomes" id="UP000589626"/>
    </source>
</evidence>
<accession>A0A7W4Z163</accession>
<name>A0A7W4Z163_9ACTN</name>
<evidence type="ECO:0000256" key="1">
    <source>
        <dbReference type="ARBA" id="ARBA00006484"/>
    </source>
</evidence>
<dbReference type="PANTHER" id="PTHR42760">
    <property type="entry name" value="SHORT-CHAIN DEHYDROGENASES/REDUCTASES FAMILY MEMBER"/>
    <property type="match status" value="1"/>
</dbReference>
<dbReference type="Proteomes" id="UP000589626">
    <property type="component" value="Unassembled WGS sequence"/>
</dbReference>
<evidence type="ECO:0000313" key="2">
    <source>
        <dbReference type="EMBL" id="MBB3041536.1"/>
    </source>
</evidence>
<proteinExistence type="inferred from homology"/>
<dbReference type="Pfam" id="PF13561">
    <property type="entry name" value="adh_short_C2"/>
    <property type="match status" value="1"/>
</dbReference>
<keyword evidence="3" id="KW-1185">Reference proteome</keyword>
<dbReference type="CDD" id="cd05233">
    <property type="entry name" value="SDR_c"/>
    <property type="match status" value="1"/>
</dbReference>
<dbReference type="RefSeq" id="WP_183591426.1">
    <property type="nucleotide sequence ID" value="NZ_JACHWR010000001.1"/>
</dbReference>
<protein>
    <submittedName>
        <fullName evidence="2">NAD(P)-dependent dehydrogenase (Short-subunit alcohol dehydrogenase family)</fullName>
    </submittedName>
</protein>
<dbReference type="GO" id="GO:0016616">
    <property type="term" value="F:oxidoreductase activity, acting on the CH-OH group of donors, NAD or NADP as acceptor"/>
    <property type="evidence" value="ECO:0007669"/>
    <property type="project" value="TreeGrafter"/>
</dbReference>
<gene>
    <name evidence="2" type="ORF">FHU40_001337</name>
</gene>
<comment type="caution">
    <text evidence="2">The sequence shown here is derived from an EMBL/GenBank/DDBJ whole genome shotgun (WGS) entry which is preliminary data.</text>
</comment>
<dbReference type="AlphaFoldDB" id="A0A7W4Z163"/>
<reference evidence="2 3" key="1">
    <citation type="submission" date="2020-08" db="EMBL/GenBank/DDBJ databases">
        <title>Sequencing the genomes of 1000 actinobacteria strains.</title>
        <authorList>
            <person name="Klenk H.-P."/>
        </authorList>
    </citation>
    <scope>NUCLEOTIDE SEQUENCE [LARGE SCALE GENOMIC DNA]</scope>
    <source>
        <strain evidence="2 3">DSM 105498</strain>
    </source>
</reference>
<dbReference type="PRINTS" id="PR00081">
    <property type="entry name" value="GDHRDH"/>
</dbReference>
<sequence>MAALQDKRIVVTGASRGLGEAMAVGYAREGARLVLAARSRDDLERVRALCADAGAEVHVCVTDVAEEDQVQSLVRTAVAELGGIDVFVANAGTSYPGLTDKRYTTLDTYDADIVERVMRVNAIGMWSCMKAAIPVLDEGASFIAIGSETGRIARAGSGIYAVSKACVDVLVTIAAGETAERGVRVNCLTPGGMVDTHLFGPDKMPEHLKQLPMGYSEPGVIVPAAVWLASDESRAVNGAQLSGRHFNATGAAQVLAELAGDTGAAGSTAVAGSV</sequence>
<dbReference type="InterPro" id="IPR002347">
    <property type="entry name" value="SDR_fam"/>
</dbReference>
<dbReference type="InterPro" id="IPR036291">
    <property type="entry name" value="NAD(P)-bd_dom_sf"/>
</dbReference>
<dbReference type="EMBL" id="JACHWR010000001">
    <property type="protein sequence ID" value="MBB3041536.1"/>
    <property type="molecule type" value="Genomic_DNA"/>
</dbReference>
<dbReference type="SUPFAM" id="SSF51735">
    <property type="entry name" value="NAD(P)-binding Rossmann-fold domains"/>
    <property type="match status" value="1"/>
</dbReference>